<dbReference type="InterPro" id="IPR025255">
    <property type="entry name" value="DUF4202"/>
</dbReference>
<dbReference type="RefSeq" id="WP_076648195.1">
    <property type="nucleotide sequence ID" value="NZ_FTPS01000001.1"/>
</dbReference>
<dbReference type="Proteomes" id="UP000192455">
    <property type="component" value="Unassembled WGS sequence"/>
</dbReference>
<dbReference type="AlphaFoldDB" id="A0A1R3WKK7"/>
<dbReference type="Pfam" id="PF13875">
    <property type="entry name" value="DUF4202"/>
    <property type="match status" value="1"/>
</dbReference>
<evidence type="ECO:0000313" key="1">
    <source>
        <dbReference type="EMBL" id="SIT78650.1"/>
    </source>
</evidence>
<dbReference type="EMBL" id="FTPS01000001">
    <property type="protein sequence ID" value="SIT78650.1"/>
    <property type="molecule type" value="Genomic_DNA"/>
</dbReference>
<evidence type="ECO:0008006" key="3">
    <source>
        <dbReference type="Google" id="ProtNLM"/>
    </source>
</evidence>
<dbReference type="PANTHER" id="PTHR41729">
    <property type="entry name" value="GLUTAMYL-TRNA SYNTHETASE"/>
    <property type="match status" value="1"/>
</dbReference>
<reference evidence="1 2" key="1">
    <citation type="submission" date="2017-01" db="EMBL/GenBank/DDBJ databases">
        <authorList>
            <person name="Mah S.A."/>
            <person name="Swanson W.J."/>
            <person name="Moy G.W."/>
            <person name="Vacquier V.D."/>
        </authorList>
    </citation>
    <scope>NUCLEOTIDE SEQUENCE [LARGE SCALE GENOMIC DNA]</scope>
    <source>
        <strain evidence="1 2">DSM 21219</strain>
    </source>
</reference>
<organism evidence="1 2">
    <name type="scientific">Pontibaca methylaminivorans</name>
    <dbReference type="NCBI Taxonomy" id="515897"/>
    <lineage>
        <taxon>Bacteria</taxon>
        <taxon>Pseudomonadati</taxon>
        <taxon>Pseudomonadota</taxon>
        <taxon>Alphaproteobacteria</taxon>
        <taxon>Rhodobacterales</taxon>
        <taxon>Roseobacteraceae</taxon>
        <taxon>Pontibaca</taxon>
    </lineage>
</organism>
<gene>
    <name evidence="1" type="ORF">SAMN05421849_0996</name>
</gene>
<protein>
    <recommendedName>
        <fullName evidence="3">DUF4202 domain-containing protein</fullName>
    </recommendedName>
</protein>
<dbReference type="OrthoDB" id="9799165at2"/>
<keyword evidence="2" id="KW-1185">Reference proteome</keyword>
<accession>A0A1R3WKK7</accession>
<sequence>MSRLDAVLAAIDAANAADPDRSEGEPAARLYGLRMSDELSRLYPGAGETLRIAARGQHIERWVLARADYPEGRTGYLTWRRDLARHHANRVGEIMRAHDYDEDAIHAAGRMLRKEGIKRDPDVQALEDTACFVFLRHYFAPFSTTQTPDKLRTIVERTARKMSEPARARVLAEFDLPEDLAAGFRV</sequence>
<name>A0A1R3WKK7_9RHOB</name>
<evidence type="ECO:0000313" key="2">
    <source>
        <dbReference type="Proteomes" id="UP000192455"/>
    </source>
</evidence>
<dbReference type="STRING" id="515897.SAMN05421849_0996"/>
<proteinExistence type="predicted"/>
<dbReference type="PANTHER" id="PTHR41729:SF1">
    <property type="entry name" value="GLUTAMYL-TRNA SYNTHETASE"/>
    <property type="match status" value="1"/>
</dbReference>